<dbReference type="SUPFAM" id="SSF57256">
    <property type="entry name" value="Elafin-like"/>
    <property type="match status" value="1"/>
</dbReference>
<comment type="caution">
    <text evidence="4">The sequence shown here is derived from an EMBL/GenBank/DDBJ whole genome shotgun (WGS) entry which is preliminary data.</text>
</comment>
<dbReference type="Proteomes" id="UP001497623">
    <property type="component" value="Unassembled WGS sequence"/>
</dbReference>
<evidence type="ECO:0000313" key="4">
    <source>
        <dbReference type="EMBL" id="CAL4113718.1"/>
    </source>
</evidence>
<name>A0AAV2R2V3_MEGNR</name>
<sequence>MRATTLLFFTLAVYLGICCGSAVPSKKFGINKAAAVVEEEDSPQERSATKPKSLIGWLRAPTERPAIKVESRESLAAPKKPKPGFCGSPKNYGIKCMQRLDQCKEDHQCPGDSKCCMIGICGYLCVKPKATEELTKEEVKVDLKKKDKKGAATTTEAYDDNNESLKASDVIDMKDMKDMKDVIVEEKSGQKKDTKSKKGTDKDI</sequence>
<feature type="signal peptide" evidence="2">
    <location>
        <begin position="1"/>
        <end position="20"/>
    </location>
</feature>
<feature type="chain" id="PRO_5043573254" description="WAP domain-containing protein" evidence="2">
    <location>
        <begin position="21"/>
        <end position="204"/>
    </location>
</feature>
<dbReference type="Gene3D" id="4.10.75.10">
    <property type="entry name" value="Elafin-like"/>
    <property type="match status" value="1"/>
</dbReference>
<protein>
    <recommendedName>
        <fullName evidence="3">WAP domain-containing protein</fullName>
    </recommendedName>
</protein>
<dbReference type="EMBL" id="CAXKWB010015406">
    <property type="protein sequence ID" value="CAL4113718.1"/>
    <property type="molecule type" value="Genomic_DNA"/>
</dbReference>
<dbReference type="SMART" id="SM00217">
    <property type="entry name" value="WAP"/>
    <property type="match status" value="1"/>
</dbReference>
<evidence type="ECO:0000313" key="5">
    <source>
        <dbReference type="Proteomes" id="UP001497623"/>
    </source>
</evidence>
<dbReference type="Pfam" id="PF00095">
    <property type="entry name" value="WAP"/>
    <property type="match status" value="1"/>
</dbReference>
<feature type="domain" description="WAP" evidence="3">
    <location>
        <begin position="79"/>
        <end position="129"/>
    </location>
</feature>
<dbReference type="GO" id="GO:0030414">
    <property type="term" value="F:peptidase inhibitor activity"/>
    <property type="evidence" value="ECO:0007669"/>
    <property type="project" value="InterPro"/>
</dbReference>
<evidence type="ECO:0000259" key="3">
    <source>
        <dbReference type="PROSITE" id="PS51390"/>
    </source>
</evidence>
<accession>A0AAV2R2V3</accession>
<dbReference type="GO" id="GO:0005576">
    <property type="term" value="C:extracellular region"/>
    <property type="evidence" value="ECO:0007669"/>
    <property type="project" value="InterPro"/>
</dbReference>
<dbReference type="AlphaFoldDB" id="A0AAV2R2V3"/>
<dbReference type="PROSITE" id="PS51390">
    <property type="entry name" value="WAP"/>
    <property type="match status" value="1"/>
</dbReference>
<feature type="region of interest" description="Disordered" evidence="1">
    <location>
        <begin position="182"/>
        <end position="204"/>
    </location>
</feature>
<keyword evidence="2" id="KW-0732">Signal</keyword>
<feature type="region of interest" description="Disordered" evidence="1">
    <location>
        <begin position="143"/>
        <end position="170"/>
    </location>
</feature>
<evidence type="ECO:0000256" key="1">
    <source>
        <dbReference type="SAM" id="MobiDB-lite"/>
    </source>
</evidence>
<gene>
    <name evidence="4" type="ORF">MNOR_LOCUS20181</name>
</gene>
<proteinExistence type="predicted"/>
<dbReference type="CDD" id="cd00199">
    <property type="entry name" value="WAP"/>
    <property type="match status" value="1"/>
</dbReference>
<keyword evidence="5" id="KW-1185">Reference proteome</keyword>
<reference evidence="4 5" key="1">
    <citation type="submission" date="2024-05" db="EMBL/GenBank/DDBJ databases">
        <authorList>
            <person name="Wallberg A."/>
        </authorList>
    </citation>
    <scope>NUCLEOTIDE SEQUENCE [LARGE SCALE GENOMIC DNA]</scope>
</reference>
<dbReference type="InterPro" id="IPR008197">
    <property type="entry name" value="WAP_dom"/>
</dbReference>
<dbReference type="InterPro" id="IPR036645">
    <property type="entry name" value="Elafin-like_sf"/>
</dbReference>
<organism evidence="4 5">
    <name type="scientific">Meganyctiphanes norvegica</name>
    <name type="common">Northern krill</name>
    <name type="synonym">Thysanopoda norvegica</name>
    <dbReference type="NCBI Taxonomy" id="48144"/>
    <lineage>
        <taxon>Eukaryota</taxon>
        <taxon>Metazoa</taxon>
        <taxon>Ecdysozoa</taxon>
        <taxon>Arthropoda</taxon>
        <taxon>Crustacea</taxon>
        <taxon>Multicrustacea</taxon>
        <taxon>Malacostraca</taxon>
        <taxon>Eumalacostraca</taxon>
        <taxon>Eucarida</taxon>
        <taxon>Euphausiacea</taxon>
        <taxon>Euphausiidae</taxon>
        <taxon>Meganyctiphanes</taxon>
    </lineage>
</organism>
<evidence type="ECO:0000256" key="2">
    <source>
        <dbReference type="SAM" id="SignalP"/>
    </source>
</evidence>